<evidence type="ECO:0000313" key="2">
    <source>
        <dbReference type="EMBL" id="GIY53586.1"/>
    </source>
</evidence>
<gene>
    <name evidence="2" type="ORF">CEXT_222951</name>
</gene>
<evidence type="ECO:0000256" key="1">
    <source>
        <dbReference type="SAM" id="Phobius"/>
    </source>
</evidence>
<keyword evidence="1" id="KW-1133">Transmembrane helix</keyword>
<sequence length="117" mass="12970">MFGVAIACTAFTAIISRICFIAIVTDADVRTPAKTPSKAFTAMHTFIWFFACVSADVFSHVGNLVNVFCKKGTHMVSPHYDDVHGIQDNPFERMALNIYCMYIISSSVSQEAYPCFV</sequence>
<protein>
    <submittedName>
        <fullName evidence="2">Uncharacterized protein</fullName>
    </submittedName>
</protein>
<keyword evidence="1" id="KW-0472">Membrane</keyword>
<dbReference type="AlphaFoldDB" id="A0AAV4U734"/>
<name>A0AAV4U734_CAEEX</name>
<keyword evidence="3" id="KW-1185">Reference proteome</keyword>
<comment type="caution">
    <text evidence="2">The sequence shown here is derived from an EMBL/GenBank/DDBJ whole genome shotgun (WGS) entry which is preliminary data.</text>
</comment>
<proteinExistence type="predicted"/>
<dbReference type="EMBL" id="BPLR01012376">
    <property type="protein sequence ID" value="GIY53586.1"/>
    <property type="molecule type" value="Genomic_DNA"/>
</dbReference>
<organism evidence="2 3">
    <name type="scientific">Caerostris extrusa</name>
    <name type="common">Bark spider</name>
    <name type="synonym">Caerostris bankana</name>
    <dbReference type="NCBI Taxonomy" id="172846"/>
    <lineage>
        <taxon>Eukaryota</taxon>
        <taxon>Metazoa</taxon>
        <taxon>Ecdysozoa</taxon>
        <taxon>Arthropoda</taxon>
        <taxon>Chelicerata</taxon>
        <taxon>Arachnida</taxon>
        <taxon>Araneae</taxon>
        <taxon>Araneomorphae</taxon>
        <taxon>Entelegynae</taxon>
        <taxon>Araneoidea</taxon>
        <taxon>Araneidae</taxon>
        <taxon>Caerostris</taxon>
    </lineage>
</organism>
<accession>A0AAV4U734</accession>
<dbReference type="Proteomes" id="UP001054945">
    <property type="component" value="Unassembled WGS sequence"/>
</dbReference>
<keyword evidence="1" id="KW-0812">Transmembrane</keyword>
<reference evidence="2 3" key="1">
    <citation type="submission" date="2021-06" db="EMBL/GenBank/DDBJ databases">
        <title>Caerostris extrusa draft genome.</title>
        <authorList>
            <person name="Kono N."/>
            <person name="Arakawa K."/>
        </authorList>
    </citation>
    <scope>NUCLEOTIDE SEQUENCE [LARGE SCALE GENOMIC DNA]</scope>
</reference>
<feature type="transmembrane region" description="Helical" evidence="1">
    <location>
        <begin position="45"/>
        <end position="69"/>
    </location>
</feature>
<evidence type="ECO:0000313" key="3">
    <source>
        <dbReference type="Proteomes" id="UP001054945"/>
    </source>
</evidence>